<dbReference type="NCBIfam" id="TIGR00007">
    <property type="entry name" value="1-(5-phosphoribosyl)-5-[(5-phosphoribosylamino)methylideneamino]imidazole-4-carboxamide isomerase"/>
    <property type="match status" value="1"/>
</dbReference>
<dbReference type="HAMAP" id="MF_01014">
    <property type="entry name" value="HisA"/>
    <property type="match status" value="1"/>
</dbReference>
<comment type="caution">
    <text evidence="15">The sequence shown here is derived from an EMBL/GenBank/DDBJ whole genome shotgun (WGS) entry which is preliminary data.</text>
</comment>
<dbReference type="InterPro" id="IPR044524">
    <property type="entry name" value="Isoase_HisA-like"/>
</dbReference>
<dbReference type="PANTHER" id="PTHR43090">
    <property type="entry name" value="1-(5-PHOSPHORIBOSYL)-5-[(5-PHOSPHORIBOSYLAMINO)METHYLIDENEAMINO] IMIDAZOLE-4-CARBOXAMIDE ISOMERASE"/>
    <property type="match status" value="1"/>
</dbReference>
<name>A0A8T5UYJ7_9EURY</name>
<dbReference type="AlphaFoldDB" id="A0A8T5UYJ7"/>
<comment type="pathway">
    <text evidence="3 12 14">Amino-acid biosynthesis; L-histidine biosynthesis; L-histidine from 5-phospho-alpha-D-ribose 1-diphosphate: step 4/9.</text>
</comment>
<dbReference type="InterPro" id="IPR023016">
    <property type="entry name" value="HisA/PriA"/>
</dbReference>
<evidence type="ECO:0000256" key="3">
    <source>
        <dbReference type="ARBA" id="ARBA00005133"/>
    </source>
</evidence>
<dbReference type="InterPro" id="IPR011060">
    <property type="entry name" value="RibuloseP-bd_barrel"/>
</dbReference>
<keyword evidence="8 12" id="KW-0028">Amino-acid biosynthesis</keyword>
<evidence type="ECO:0000313" key="16">
    <source>
        <dbReference type="Proteomes" id="UP000825933"/>
    </source>
</evidence>
<evidence type="ECO:0000256" key="5">
    <source>
        <dbReference type="ARBA" id="ARBA00012550"/>
    </source>
</evidence>
<evidence type="ECO:0000256" key="13">
    <source>
        <dbReference type="RuleBase" id="RU003657"/>
    </source>
</evidence>
<keyword evidence="7 12" id="KW-0963">Cytoplasm</keyword>
<dbReference type="NCBIfam" id="NF010112">
    <property type="entry name" value="PRK13585.1"/>
    <property type="match status" value="1"/>
</dbReference>
<dbReference type="EMBL" id="JAIOUQ010000007">
    <property type="protein sequence ID" value="MBZ2165799.1"/>
    <property type="molecule type" value="Genomic_DNA"/>
</dbReference>
<accession>A0A8T5UYJ7</accession>
<proteinExistence type="inferred from homology"/>
<feature type="active site" description="Proton acceptor" evidence="12">
    <location>
        <position position="8"/>
    </location>
</feature>
<dbReference type="InterPro" id="IPR013785">
    <property type="entry name" value="Aldolase_TIM"/>
</dbReference>
<gene>
    <name evidence="12 15" type="primary">hisA</name>
    <name evidence="15" type="ORF">K8N75_07075</name>
</gene>
<dbReference type="GO" id="GO:0000162">
    <property type="term" value="P:L-tryptophan biosynthetic process"/>
    <property type="evidence" value="ECO:0007669"/>
    <property type="project" value="TreeGrafter"/>
</dbReference>
<dbReference type="GO" id="GO:0000105">
    <property type="term" value="P:L-histidine biosynthetic process"/>
    <property type="evidence" value="ECO:0007669"/>
    <property type="project" value="UniProtKB-UniRule"/>
</dbReference>
<organism evidence="15 16">
    <name type="scientific">Methanobacterium spitsbergense</name>
    <dbReference type="NCBI Taxonomy" id="2874285"/>
    <lineage>
        <taxon>Archaea</taxon>
        <taxon>Methanobacteriati</taxon>
        <taxon>Methanobacteriota</taxon>
        <taxon>Methanomada group</taxon>
        <taxon>Methanobacteria</taxon>
        <taxon>Methanobacteriales</taxon>
        <taxon>Methanobacteriaceae</taxon>
        <taxon>Methanobacterium</taxon>
    </lineage>
</organism>
<keyword evidence="10 12" id="KW-0413">Isomerase</keyword>
<evidence type="ECO:0000256" key="8">
    <source>
        <dbReference type="ARBA" id="ARBA00022605"/>
    </source>
</evidence>
<evidence type="ECO:0000256" key="7">
    <source>
        <dbReference type="ARBA" id="ARBA00022490"/>
    </source>
</evidence>
<dbReference type="GO" id="GO:0003949">
    <property type="term" value="F:1-(5-phosphoribosyl)-5-[(5-phosphoribosylamino)methylideneamino]imidazole-4-carboxamide isomerase activity"/>
    <property type="evidence" value="ECO:0007669"/>
    <property type="project" value="UniProtKB-UniRule"/>
</dbReference>
<dbReference type="Pfam" id="PF00977">
    <property type="entry name" value="His_biosynth"/>
    <property type="match status" value="1"/>
</dbReference>
<protein>
    <recommendedName>
        <fullName evidence="6 12">1-(5-phosphoribosyl)-5-[(5-phosphoribosylamino)methylideneamino] imidazole-4-carboxamide isomerase</fullName>
        <ecNumber evidence="5 12">5.3.1.16</ecNumber>
    </recommendedName>
    <alternativeName>
        <fullName evidence="11 12">Phosphoribosylformimino-5-aminoimidazole carboxamide ribotide isomerase</fullName>
    </alternativeName>
</protein>
<evidence type="ECO:0000313" key="15">
    <source>
        <dbReference type="EMBL" id="MBZ2165799.1"/>
    </source>
</evidence>
<evidence type="ECO:0000256" key="14">
    <source>
        <dbReference type="RuleBase" id="RU003658"/>
    </source>
</evidence>
<feature type="active site" description="Proton donor" evidence="12">
    <location>
        <position position="130"/>
    </location>
</feature>
<dbReference type="FunFam" id="3.20.20.70:FF:000009">
    <property type="entry name" value="1-(5-phosphoribosyl)-5-[(5-phosphoribosylamino)methylideneamino] imidazole-4-carboxamide isomerase"/>
    <property type="match status" value="1"/>
</dbReference>
<evidence type="ECO:0000256" key="2">
    <source>
        <dbReference type="ARBA" id="ARBA00004496"/>
    </source>
</evidence>
<sequence length="240" mass="25892">MFIIPAVDIKNGKCVQLVQGIPGTEQVVIENPEIVAKDWENKGASILHVINLDGAFGNKSKNLEVVEKILDTVSIPVQLGGGIRTVQDAMDLLDIGVEKVILGTMAVENPETVEELSNKYGSNRILVALDSKDSKVVIKGWMEKTEKNASELGVSLQKKGAGGILFTNVDVEGMMSGFDMDPLLELLNAVDIPVIYSGGVTSLMDIENLSKTKTFGVVIGSALYKGKIDFIDALKYQKIL</sequence>
<comment type="catalytic activity">
    <reaction evidence="1 12 14">
        <text>1-(5-phospho-beta-D-ribosyl)-5-[(5-phospho-beta-D-ribosylamino)methylideneamino]imidazole-4-carboxamide = 5-[(5-phospho-1-deoxy-D-ribulos-1-ylimino)methylamino]-1-(5-phospho-beta-D-ribosyl)imidazole-4-carboxamide</text>
        <dbReference type="Rhea" id="RHEA:15469"/>
        <dbReference type="ChEBI" id="CHEBI:58435"/>
        <dbReference type="ChEBI" id="CHEBI:58525"/>
        <dbReference type="EC" id="5.3.1.16"/>
    </reaction>
</comment>
<evidence type="ECO:0000256" key="4">
    <source>
        <dbReference type="ARBA" id="ARBA00009667"/>
    </source>
</evidence>
<dbReference type="Gene3D" id="3.20.20.70">
    <property type="entry name" value="Aldolase class I"/>
    <property type="match status" value="1"/>
</dbReference>
<keyword evidence="16" id="KW-1185">Reference proteome</keyword>
<evidence type="ECO:0000256" key="9">
    <source>
        <dbReference type="ARBA" id="ARBA00023102"/>
    </source>
</evidence>
<comment type="similarity">
    <text evidence="4 12 13">Belongs to the HisA/HisF family.</text>
</comment>
<keyword evidence="9 12" id="KW-0368">Histidine biosynthesis</keyword>
<evidence type="ECO:0000256" key="6">
    <source>
        <dbReference type="ARBA" id="ARBA00018464"/>
    </source>
</evidence>
<dbReference type="InterPro" id="IPR006062">
    <property type="entry name" value="His_biosynth"/>
</dbReference>
<dbReference type="PANTHER" id="PTHR43090:SF7">
    <property type="entry name" value="1-(5-PHOSPHORIBOSYL)-5-[(5-PHOSPHORIBOSYLAMINO)METHYLIDENEAMINO] IMIDAZOLE-4-CARBOXAMIDE ISOMERASE"/>
    <property type="match status" value="1"/>
</dbReference>
<evidence type="ECO:0000256" key="1">
    <source>
        <dbReference type="ARBA" id="ARBA00000901"/>
    </source>
</evidence>
<dbReference type="SUPFAM" id="SSF51366">
    <property type="entry name" value="Ribulose-phoshate binding barrel"/>
    <property type="match status" value="1"/>
</dbReference>
<dbReference type="CDD" id="cd04732">
    <property type="entry name" value="HisA"/>
    <property type="match status" value="1"/>
</dbReference>
<comment type="subcellular location">
    <subcellularLocation>
        <location evidence="2 12 14">Cytoplasm</location>
    </subcellularLocation>
</comment>
<dbReference type="Proteomes" id="UP000825933">
    <property type="component" value="Unassembled WGS sequence"/>
</dbReference>
<evidence type="ECO:0000256" key="12">
    <source>
        <dbReference type="HAMAP-Rule" id="MF_01014"/>
    </source>
</evidence>
<evidence type="ECO:0000256" key="11">
    <source>
        <dbReference type="ARBA" id="ARBA00030547"/>
    </source>
</evidence>
<dbReference type="InterPro" id="IPR006063">
    <property type="entry name" value="HisA_bact_arch"/>
</dbReference>
<dbReference type="RefSeq" id="WP_223791383.1">
    <property type="nucleotide sequence ID" value="NZ_JAIOUQ010000007.1"/>
</dbReference>
<dbReference type="GO" id="GO:0005737">
    <property type="term" value="C:cytoplasm"/>
    <property type="evidence" value="ECO:0007669"/>
    <property type="project" value="UniProtKB-SubCell"/>
</dbReference>
<reference evidence="16" key="1">
    <citation type="journal article" date="2022" name="Microbiol. Resour. Announc.">
        <title>Draft Genome Sequence of a Methanogenic Archaeon from West Spitsbergen Permafrost.</title>
        <authorList>
            <person name="Trubitsyn V."/>
            <person name="Rivkina E."/>
            <person name="Shcherbakova V."/>
        </authorList>
    </citation>
    <scope>NUCLEOTIDE SEQUENCE [LARGE SCALE GENOMIC DNA]</scope>
    <source>
        <strain evidence="16">VT</strain>
    </source>
</reference>
<dbReference type="EC" id="5.3.1.16" evidence="5 12"/>
<evidence type="ECO:0000256" key="10">
    <source>
        <dbReference type="ARBA" id="ARBA00023235"/>
    </source>
</evidence>